<protein>
    <submittedName>
        <fullName evidence="2">Uncharacterized protein</fullName>
    </submittedName>
</protein>
<evidence type="ECO:0000313" key="2">
    <source>
        <dbReference type="EMBL" id="KAK1656897.1"/>
    </source>
</evidence>
<reference evidence="2" key="1">
    <citation type="submission" date="2021-06" db="EMBL/GenBank/DDBJ databases">
        <title>Comparative genomics, transcriptomics and evolutionary studies reveal genomic signatures of adaptation to plant cell wall in hemibiotrophic fungi.</title>
        <authorList>
            <consortium name="DOE Joint Genome Institute"/>
            <person name="Baroncelli R."/>
            <person name="Diaz J.F."/>
            <person name="Benocci T."/>
            <person name="Peng M."/>
            <person name="Battaglia E."/>
            <person name="Haridas S."/>
            <person name="Andreopoulos W."/>
            <person name="Labutti K."/>
            <person name="Pangilinan J."/>
            <person name="Floch G.L."/>
            <person name="Makela M.R."/>
            <person name="Henrissat B."/>
            <person name="Grigoriev I.V."/>
            <person name="Crouch J.A."/>
            <person name="De Vries R.P."/>
            <person name="Sukno S.A."/>
            <person name="Thon M.R."/>
        </authorList>
    </citation>
    <scope>NUCLEOTIDE SEQUENCE</scope>
    <source>
        <strain evidence="2">CBS 193.32</strain>
    </source>
</reference>
<keyword evidence="3" id="KW-1185">Reference proteome</keyword>
<dbReference type="Proteomes" id="UP001224890">
    <property type="component" value="Unassembled WGS sequence"/>
</dbReference>
<name>A0AAJ0EMT8_9PEZI</name>
<gene>
    <name evidence="2" type="ORF">BDP55DRAFT_721852</name>
</gene>
<keyword evidence="1" id="KW-0732">Signal</keyword>
<dbReference type="GeneID" id="85463055"/>
<organism evidence="2 3">
    <name type="scientific">Colletotrichum godetiae</name>
    <dbReference type="NCBI Taxonomy" id="1209918"/>
    <lineage>
        <taxon>Eukaryota</taxon>
        <taxon>Fungi</taxon>
        <taxon>Dikarya</taxon>
        <taxon>Ascomycota</taxon>
        <taxon>Pezizomycotina</taxon>
        <taxon>Sordariomycetes</taxon>
        <taxon>Hypocreomycetidae</taxon>
        <taxon>Glomerellales</taxon>
        <taxon>Glomerellaceae</taxon>
        <taxon>Colletotrichum</taxon>
        <taxon>Colletotrichum acutatum species complex</taxon>
    </lineage>
</organism>
<comment type="caution">
    <text evidence="2">The sequence shown here is derived from an EMBL/GenBank/DDBJ whole genome shotgun (WGS) entry which is preliminary data.</text>
</comment>
<sequence>MVRDEKLIIVLLQVDSFVYALSVQQQSAYNCLAHAIGPKPTVLASCSTSRIAVGSRHSGYPRPNLRANILRTQQIMASRQQQPKKRDRTNENCDKTVKNFMWRCEQIRRRYGADVYVQVRFKSRLYEYTSSNEHNFPKSRAELATSKAKVWKKTIYPVPVTRSPLDYAERRSRSDAKGQSDCIYLVSLSSTPLIFAMSLEKPSSKVKITLPLHETFVISLLRTTALQKVDSDGDIDEP</sequence>
<feature type="signal peptide" evidence="1">
    <location>
        <begin position="1"/>
        <end position="20"/>
    </location>
</feature>
<feature type="chain" id="PRO_5042550442" evidence="1">
    <location>
        <begin position="21"/>
        <end position="238"/>
    </location>
</feature>
<evidence type="ECO:0000256" key="1">
    <source>
        <dbReference type="SAM" id="SignalP"/>
    </source>
</evidence>
<proteinExistence type="predicted"/>
<dbReference type="EMBL" id="JAHMHR010000114">
    <property type="protein sequence ID" value="KAK1656897.1"/>
    <property type="molecule type" value="Genomic_DNA"/>
</dbReference>
<accession>A0AAJ0EMT8</accession>
<dbReference type="AlphaFoldDB" id="A0AAJ0EMT8"/>
<evidence type="ECO:0000313" key="3">
    <source>
        <dbReference type="Proteomes" id="UP001224890"/>
    </source>
</evidence>
<dbReference type="RefSeq" id="XP_060421661.1">
    <property type="nucleotide sequence ID" value="XM_060578529.1"/>
</dbReference>